<keyword evidence="2" id="KW-0812">Transmembrane</keyword>
<keyword evidence="4" id="KW-1185">Reference proteome</keyword>
<keyword evidence="2" id="KW-0472">Membrane</keyword>
<comment type="caution">
    <text evidence="3">The sequence shown here is derived from an EMBL/GenBank/DDBJ whole genome shotgun (WGS) entry which is preliminary data.</text>
</comment>
<sequence length="61" mass="6953">MDLGGANWAIINIVGPLLLLLVLGWAFLRNRKARGGIDRTERSTRDAYDAEERERRDRDGI</sequence>
<dbReference type="AlphaFoldDB" id="A0A2P7QV24"/>
<evidence type="ECO:0000256" key="2">
    <source>
        <dbReference type="SAM" id="Phobius"/>
    </source>
</evidence>
<feature type="transmembrane region" description="Helical" evidence="2">
    <location>
        <begin position="6"/>
        <end position="28"/>
    </location>
</feature>
<gene>
    <name evidence="3" type="ORF">C7I55_05930</name>
</gene>
<evidence type="ECO:0000256" key="1">
    <source>
        <dbReference type="SAM" id="MobiDB-lite"/>
    </source>
</evidence>
<evidence type="ECO:0000313" key="4">
    <source>
        <dbReference type="Proteomes" id="UP000241167"/>
    </source>
</evidence>
<protein>
    <submittedName>
        <fullName evidence="3">Uncharacterized protein</fullName>
    </submittedName>
</protein>
<reference evidence="3 4" key="1">
    <citation type="submission" date="2018-03" db="EMBL/GenBank/DDBJ databases">
        <title>The draft genome of Sphingosinicella sp. GL-C-18.</title>
        <authorList>
            <person name="Liu L."/>
            <person name="Li L."/>
            <person name="Liang L."/>
            <person name="Zhang X."/>
            <person name="Wang T."/>
        </authorList>
    </citation>
    <scope>NUCLEOTIDE SEQUENCE [LARGE SCALE GENOMIC DNA]</scope>
    <source>
        <strain evidence="3 4">GL-C-18</strain>
    </source>
</reference>
<name>A0A2P7QV24_9SPHN</name>
<organism evidence="3 4">
    <name type="scientific">Allosphingosinicella deserti</name>
    <dbReference type="NCBI Taxonomy" id="2116704"/>
    <lineage>
        <taxon>Bacteria</taxon>
        <taxon>Pseudomonadati</taxon>
        <taxon>Pseudomonadota</taxon>
        <taxon>Alphaproteobacteria</taxon>
        <taxon>Sphingomonadales</taxon>
        <taxon>Sphingomonadaceae</taxon>
        <taxon>Allosphingosinicella</taxon>
    </lineage>
</organism>
<keyword evidence="2" id="KW-1133">Transmembrane helix</keyword>
<dbReference type="EMBL" id="PXYI01000002">
    <property type="protein sequence ID" value="PSJ41811.1"/>
    <property type="molecule type" value="Genomic_DNA"/>
</dbReference>
<dbReference type="Proteomes" id="UP000241167">
    <property type="component" value="Unassembled WGS sequence"/>
</dbReference>
<dbReference type="RefSeq" id="WP_106511978.1">
    <property type="nucleotide sequence ID" value="NZ_PXYI01000002.1"/>
</dbReference>
<feature type="region of interest" description="Disordered" evidence="1">
    <location>
        <begin position="37"/>
        <end position="61"/>
    </location>
</feature>
<evidence type="ECO:0000313" key="3">
    <source>
        <dbReference type="EMBL" id="PSJ41811.1"/>
    </source>
</evidence>
<accession>A0A2P7QV24</accession>
<proteinExistence type="predicted"/>